<evidence type="ECO:0000313" key="3">
    <source>
        <dbReference type="Proteomes" id="UP000683925"/>
    </source>
</evidence>
<reference evidence="2" key="1">
    <citation type="submission" date="2021-01" db="EMBL/GenBank/DDBJ databases">
        <authorList>
            <consortium name="Genoscope - CEA"/>
            <person name="William W."/>
        </authorList>
    </citation>
    <scope>NUCLEOTIDE SEQUENCE</scope>
</reference>
<accession>A0A8S1WM52</accession>
<evidence type="ECO:0000256" key="1">
    <source>
        <dbReference type="SAM" id="SignalP"/>
    </source>
</evidence>
<dbReference type="Pfam" id="PF00450">
    <property type="entry name" value="Peptidase_S10"/>
    <property type="match status" value="1"/>
</dbReference>
<dbReference type="FunFam" id="3.40.50.1820:FF:000253">
    <property type="entry name" value="Carboxypeptidase"/>
    <property type="match status" value="1"/>
</dbReference>
<protein>
    <recommendedName>
        <fullName evidence="4">Carboxypeptidase</fullName>
    </recommendedName>
</protein>
<name>A0A8S1WM52_PAROT</name>
<dbReference type="PANTHER" id="PTHR11802">
    <property type="entry name" value="SERINE PROTEASE FAMILY S10 SERINE CARBOXYPEPTIDASE"/>
    <property type="match status" value="1"/>
</dbReference>
<evidence type="ECO:0000313" key="2">
    <source>
        <dbReference type="EMBL" id="CAD8191058.1"/>
    </source>
</evidence>
<gene>
    <name evidence="2" type="ORF">POCTA_138.1.T0990013</name>
</gene>
<dbReference type="Proteomes" id="UP000683925">
    <property type="component" value="Unassembled WGS sequence"/>
</dbReference>
<organism evidence="2 3">
    <name type="scientific">Paramecium octaurelia</name>
    <dbReference type="NCBI Taxonomy" id="43137"/>
    <lineage>
        <taxon>Eukaryota</taxon>
        <taxon>Sar</taxon>
        <taxon>Alveolata</taxon>
        <taxon>Ciliophora</taxon>
        <taxon>Intramacronucleata</taxon>
        <taxon>Oligohymenophorea</taxon>
        <taxon>Peniculida</taxon>
        <taxon>Parameciidae</taxon>
        <taxon>Paramecium</taxon>
    </lineage>
</organism>
<dbReference type="GO" id="GO:0006508">
    <property type="term" value="P:proteolysis"/>
    <property type="evidence" value="ECO:0007669"/>
    <property type="project" value="InterPro"/>
</dbReference>
<feature type="signal peptide" evidence="1">
    <location>
        <begin position="1"/>
        <end position="20"/>
    </location>
</feature>
<dbReference type="InterPro" id="IPR001563">
    <property type="entry name" value="Peptidase_S10"/>
</dbReference>
<dbReference type="EMBL" id="CAJJDP010000098">
    <property type="protein sequence ID" value="CAD8191058.1"/>
    <property type="molecule type" value="Genomic_DNA"/>
</dbReference>
<dbReference type="OMA" id="VANKLWV"/>
<evidence type="ECO:0008006" key="4">
    <source>
        <dbReference type="Google" id="ProtNLM"/>
    </source>
</evidence>
<dbReference type="AlphaFoldDB" id="A0A8S1WM52"/>
<dbReference type="OrthoDB" id="443318at2759"/>
<proteinExistence type="predicted"/>
<sequence>MRINVTMIVFLTMSLSLSEALEAGVDNADIVDKNKLNQLFNINYQGDLYSGYLKADAQGTTQFYYLFYPAANDSLKKPIILWLNGGPGCSSIQGAFNENGPFVFKAGTSEFELNKYSWTNFANMIYLESPISVGFSYGPQVEQSDESTAKYNLQALLDFFNKFPEYKTLPLFLAGESFGGVYVPTLTIEIIDYNSKQSAESRINLQGLAIGNGCTDPTECTHAAWQFQVHVFHQVGRHNFISEELYEKVRSVEKQCVEVKTDICRQISQEVEEQITGKDQKIKANQYNMYGACYTYTPEGSKMASRSHGLMSYTEDADIPACADIQGLYHHLRSNQVRDLLHIKPESAEWEVCSKKFVDYKENPKGSYYLYEEILKHQIKVLIYSGDVDGVVPVTGTMYWLNKLQKELSLLTLNPWRPWFVPGKRDVDGNQNAGYVVDLDGLTFMTIRNAGHMVPLDKREEAEIFMAKFVKHELFP</sequence>
<comment type="caution">
    <text evidence="2">The sequence shown here is derived from an EMBL/GenBank/DDBJ whole genome shotgun (WGS) entry which is preliminary data.</text>
</comment>
<keyword evidence="3" id="KW-1185">Reference proteome</keyword>
<dbReference type="GO" id="GO:0004185">
    <property type="term" value="F:serine-type carboxypeptidase activity"/>
    <property type="evidence" value="ECO:0007669"/>
    <property type="project" value="InterPro"/>
</dbReference>
<keyword evidence="1" id="KW-0732">Signal</keyword>
<feature type="chain" id="PRO_5035879481" description="Carboxypeptidase" evidence="1">
    <location>
        <begin position="21"/>
        <end position="476"/>
    </location>
</feature>
<dbReference type="PANTHER" id="PTHR11802:SF201">
    <property type="entry name" value="CARBOXYPEPTIDASE"/>
    <property type="match status" value="1"/>
</dbReference>